<dbReference type="EMBL" id="QRBB01000002">
    <property type="protein sequence ID" value="RDS75663.1"/>
    <property type="molecule type" value="Genomic_DNA"/>
</dbReference>
<comment type="caution">
    <text evidence="9">The sequence shown here is derived from an EMBL/GenBank/DDBJ whole genome shotgun (WGS) entry which is preliminary data.</text>
</comment>
<evidence type="ECO:0000313" key="9">
    <source>
        <dbReference type="EMBL" id="RDS75663.1"/>
    </source>
</evidence>
<evidence type="ECO:0000313" key="10">
    <source>
        <dbReference type="Proteomes" id="UP000254101"/>
    </source>
</evidence>
<name>A0A395LG24_9SPHN</name>
<keyword evidence="3 5" id="KW-0378">Hydrolase</keyword>
<keyword evidence="4 5" id="KW-0326">Glycosidase</keyword>
<organism evidence="9 10">
    <name type="scientific">Alteriqipengyuania lutimaris</name>
    <dbReference type="NCBI Taxonomy" id="1538146"/>
    <lineage>
        <taxon>Bacteria</taxon>
        <taxon>Pseudomonadati</taxon>
        <taxon>Pseudomonadota</taxon>
        <taxon>Alphaproteobacteria</taxon>
        <taxon>Sphingomonadales</taxon>
        <taxon>Erythrobacteraceae</taxon>
        <taxon>Alteriqipengyuania</taxon>
    </lineage>
</organism>
<proteinExistence type="inferred from homology"/>
<evidence type="ECO:0000256" key="1">
    <source>
        <dbReference type="ARBA" id="ARBA00004834"/>
    </source>
</evidence>
<evidence type="ECO:0000256" key="6">
    <source>
        <dbReference type="PIRSR" id="PIRSR026534-1"/>
    </source>
</evidence>
<sequence>MCVMGDDVMFRAFGLMGAALIATSCGSDGSTLGSAPFPGPSSVADAGSPEPLATIHDPVLMAEDGSYYLYSTGSPDHSPLRAHRSPDLVNWTALPAPFPLPEWTTQAVPGARGAWAPDISRYDGGYRLYYSVSTFGSQVSAMGLATSPTLDPDASDYAWTDHGPVVTSTQGDPYNAIDPNFVTDRDGRAWLSFGSFWGGLMLVELDPATGLRKPGAPVTNIARRPDNAENAIEAPFIFERDGWYYLLASFDRCCNGVESTYKTVIGRSRAIDGPYVDRSGRSMLDGGGTIIAAAEPDDRFRGPGHPGHFRDSEGRDILVFHAYDAENDGRPTLRIGELTWTSGWPELEMLELPQ</sequence>
<dbReference type="GO" id="GO:0046556">
    <property type="term" value="F:alpha-L-arabinofuranosidase activity"/>
    <property type="evidence" value="ECO:0007669"/>
    <property type="project" value="UniProtKB-EC"/>
</dbReference>
<comment type="catalytic activity">
    <reaction evidence="5">
        <text>Hydrolysis of terminal non-reducing alpha-L-arabinofuranoside residues in alpha-L-arabinosides.</text>
        <dbReference type="EC" id="3.2.1.55"/>
    </reaction>
</comment>
<dbReference type="UniPathway" id="UPA00667"/>
<dbReference type="CDD" id="cd08998">
    <property type="entry name" value="GH43_Arb43a-like"/>
    <property type="match status" value="1"/>
</dbReference>
<feature type="binding site" evidence="7">
    <location>
        <position position="136"/>
    </location>
    <ligand>
        <name>substrate</name>
    </ligand>
</feature>
<feature type="site" description="Important for catalytic activity, responsible for pKa modulation of the active site Glu and correct orientation of both the proton donor and substrate" evidence="8">
    <location>
        <position position="178"/>
    </location>
</feature>
<dbReference type="InterPro" id="IPR016840">
    <property type="entry name" value="Glyco_hydro_43_endo_a_Ara-ase"/>
</dbReference>
<dbReference type="PANTHER" id="PTHR43301">
    <property type="entry name" value="ARABINAN ENDO-1,5-ALPHA-L-ARABINOSIDASE"/>
    <property type="match status" value="1"/>
</dbReference>
<dbReference type="Gene3D" id="2.115.10.20">
    <property type="entry name" value="Glycosyl hydrolase domain, family 43"/>
    <property type="match status" value="1"/>
</dbReference>
<dbReference type="OrthoDB" id="9801455at2"/>
<comment type="similarity">
    <text evidence="2 5">Belongs to the glycosyl hydrolase 43 family.</text>
</comment>
<dbReference type="InterPro" id="IPR006710">
    <property type="entry name" value="Glyco_hydro_43"/>
</dbReference>
<feature type="active site" description="Proton donor" evidence="6">
    <location>
        <position position="233"/>
    </location>
</feature>
<dbReference type="GO" id="GO:0031222">
    <property type="term" value="P:arabinan catabolic process"/>
    <property type="evidence" value="ECO:0007669"/>
    <property type="project" value="UniProtKB-UniPathway"/>
</dbReference>
<dbReference type="Pfam" id="PF04616">
    <property type="entry name" value="Glyco_hydro_43"/>
    <property type="match status" value="1"/>
</dbReference>
<evidence type="ECO:0000256" key="5">
    <source>
        <dbReference type="PIRNR" id="PIRNR026534"/>
    </source>
</evidence>
<dbReference type="InterPro" id="IPR050727">
    <property type="entry name" value="GH43_arabinanases"/>
</dbReference>
<gene>
    <name evidence="9" type="ORF">DL238_13200</name>
</gene>
<comment type="pathway">
    <text evidence="1 5">Glycan metabolism; L-arabinan degradation.</text>
</comment>
<feature type="binding site" evidence="7">
    <location>
        <begin position="175"/>
        <end position="178"/>
    </location>
    <ligand>
        <name>substrate</name>
    </ligand>
</feature>
<dbReference type="Proteomes" id="UP000254101">
    <property type="component" value="Unassembled WGS sequence"/>
</dbReference>
<evidence type="ECO:0000256" key="2">
    <source>
        <dbReference type="ARBA" id="ARBA00009865"/>
    </source>
</evidence>
<evidence type="ECO:0000256" key="7">
    <source>
        <dbReference type="PIRSR" id="PIRSR026534-2"/>
    </source>
</evidence>
<evidence type="ECO:0000256" key="4">
    <source>
        <dbReference type="ARBA" id="ARBA00023295"/>
    </source>
</evidence>
<dbReference type="SUPFAM" id="SSF75005">
    <property type="entry name" value="Arabinanase/levansucrase/invertase"/>
    <property type="match status" value="1"/>
</dbReference>
<evidence type="ECO:0000256" key="8">
    <source>
        <dbReference type="PIRSR" id="PIRSR026534-3"/>
    </source>
</evidence>
<feature type="active site" description="Proton acceptor" evidence="6">
    <location>
        <position position="57"/>
    </location>
</feature>
<evidence type="ECO:0000256" key="3">
    <source>
        <dbReference type="ARBA" id="ARBA00022801"/>
    </source>
</evidence>
<dbReference type="InterPro" id="IPR023296">
    <property type="entry name" value="Glyco_hydro_beta-prop_sf"/>
</dbReference>
<dbReference type="PANTHER" id="PTHR43301:SF3">
    <property type="entry name" value="ARABINAN ENDO-1,5-ALPHA-L-ARABINOSIDASE A-RELATED"/>
    <property type="match status" value="1"/>
</dbReference>
<dbReference type="EC" id="3.2.1.55" evidence="5"/>
<dbReference type="GO" id="GO:0046558">
    <property type="term" value="F:arabinan endo-1,5-alpha-L-arabinosidase activity"/>
    <property type="evidence" value="ECO:0007669"/>
    <property type="project" value="InterPro"/>
</dbReference>
<protein>
    <recommendedName>
        <fullName evidence="5">Extracellular exo-alpha-(1-&gt;5)-L-arabinofuranosidase</fullName>
        <ecNumber evidence="5">3.2.1.55</ecNumber>
    </recommendedName>
</protein>
<feature type="binding site" evidence="7">
    <location>
        <position position="57"/>
    </location>
    <ligand>
        <name>substrate</name>
    </ligand>
</feature>
<keyword evidence="10" id="KW-1185">Reference proteome</keyword>
<feature type="site" description="Important for substrate recognition" evidence="8">
    <location>
        <position position="305"/>
    </location>
</feature>
<reference evidence="9 10" key="1">
    <citation type="submission" date="2018-07" db="EMBL/GenBank/DDBJ databases">
        <title>Erythrobacter nanhaiensis sp. nov., a novel member of the genus Erythrobacter isolated from the South China Sea.</title>
        <authorList>
            <person name="Chen X."/>
            <person name="Liu J."/>
        </authorList>
    </citation>
    <scope>NUCLEOTIDE SEQUENCE [LARGE SCALE GENOMIC DNA]</scope>
    <source>
        <strain evidence="9 10">S-5</strain>
    </source>
</reference>
<feature type="binding site" evidence="7">
    <location>
        <begin position="195"/>
        <end position="197"/>
    </location>
    <ligand>
        <name>substrate</name>
    </ligand>
</feature>
<accession>A0A395LG24</accession>
<dbReference type="PIRSF" id="PIRSF026534">
    <property type="entry name" value="Endo_alpha-L-arabinosidase"/>
    <property type="match status" value="1"/>
</dbReference>
<dbReference type="AlphaFoldDB" id="A0A395LG24"/>